<dbReference type="OrthoDB" id="6554712at2"/>
<evidence type="ECO:0000256" key="7">
    <source>
        <dbReference type="ARBA" id="ARBA00023136"/>
    </source>
</evidence>
<dbReference type="Proteomes" id="UP000234341">
    <property type="component" value="Unassembled WGS sequence"/>
</dbReference>
<feature type="domain" description="PapC-like C-terminal" evidence="10">
    <location>
        <begin position="752"/>
        <end position="816"/>
    </location>
</feature>
<dbReference type="Gene3D" id="2.60.40.2610">
    <property type="entry name" value="Outer membrane usher protein FimD, plug domain"/>
    <property type="match status" value="1"/>
</dbReference>
<dbReference type="GO" id="GO:0009279">
    <property type="term" value="C:cell outer membrane"/>
    <property type="evidence" value="ECO:0007669"/>
    <property type="project" value="UniProtKB-SubCell"/>
</dbReference>
<evidence type="ECO:0000256" key="3">
    <source>
        <dbReference type="ARBA" id="ARBA00022448"/>
    </source>
</evidence>
<comment type="caution">
    <text evidence="12">The sequence shown here is derived from an EMBL/GenBank/DDBJ whole genome shotgun (WGS) entry which is preliminary data.</text>
</comment>
<evidence type="ECO:0000256" key="4">
    <source>
        <dbReference type="ARBA" id="ARBA00022452"/>
    </source>
</evidence>
<evidence type="ECO:0000256" key="2">
    <source>
        <dbReference type="ARBA" id="ARBA00008064"/>
    </source>
</evidence>
<dbReference type="Pfam" id="PF13954">
    <property type="entry name" value="PapC_N"/>
    <property type="match status" value="1"/>
</dbReference>
<dbReference type="SUPFAM" id="SSF141729">
    <property type="entry name" value="FimD N-terminal domain-like"/>
    <property type="match status" value="1"/>
</dbReference>
<dbReference type="InterPro" id="IPR037224">
    <property type="entry name" value="PapC_N_sf"/>
</dbReference>
<proteinExistence type="inferred from homology"/>
<evidence type="ECO:0000256" key="5">
    <source>
        <dbReference type="ARBA" id="ARBA00022692"/>
    </source>
</evidence>
<evidence type="ECO:0000256" key="1">
    <source>
        <dbReference type="ARBA" id="ARBA00004571"/>
    </source>
</evidence>
<protein>
    <submittedName>
        <fullName evidence="12">Fimbrial biogenesis outer membrane usher protein</fullName>
    </submittedName>
</protein>
<dbReference type="InterPro" id="IPR000015">
    <property type="entry name" value="Fimb_usher"/>
</dbReference>
<accession>A0A2N5CE63</accession>
<dbReference type="InterPro" id="IPR042186">
    <property type="entry name" value="FimD_plug_dom"/>
</dbReference>
<dbReference type="Gene3D" id="3.10.20.410">
    <property type="match status" value="1"/>
</dbReference>
<keyword evidence="3 9" id="KW-0813">Transport</keyword>
<comment type="subcellular location">
    <subcellularLocation>
        <location evidence="1 9">Cell outer membrane</location>
        <topology evidence="1 9">Multi-pass membrane protein</topology>
    </subcellularLocation>
</comment>
<dbReference type="InterPro" id="IPR025885">
    <property type="entry name" value="PapC_N"/>
</dbReference>
<dbReference type="GO" id="GO:0009297">
    <property type="term" value="P:pilus assembly"/>
    <property type="evidence" value="ECO:0007669"/>
    <property type="project" value="InterPro"/>
</dbReference>
<evidence type="ECO:0000313" key="12">
    <source>
        <dbReference type="EMBL" id="PLQ00499.1"/>
    </source>
</evidence>
<keyword evidence="7 9" id="KW-0472">Membrane</keyword>
<gene>
    <name evidence="12" type="ORF">CYJ10_12555</name>
</gene>
<comment type="similarity">
    <text evidence="2 9">Belongs to the fimbrial export usher family.</text>
</comment>
<dbReference type="InterPro" id="IPR043142">
    <property type="entry name" value="PapC-like_C_sf"/>
</dbReference>
<feature type="domain" description="PapC N-terminal" evidence="11">
    <location>
        <begin position="26"/>
        <end position="173"/>
    </location>
</feature>
<dbReference type="FunFam" id="2.60.40.3110:FF:000001">
    <property type="entry name" value="Putative fimbrial outer membrane usher"/>
    <property type="match status" value="1"/>
</dbReference>
<name>A0A2N5CE63_9BURK</name>
<evidence type="ECO:0000256" key="6">
    <source>
        <dbReference type="ARBA" id="ARBA00022729"/>
    </source>
</evidence>
<evidence type="ECO:0000259" key="10">
    <source>
        <dbReference type="Pfam" id="PF13953"/>
    </source>
</evidence>
<evidence type="ECO:0000259" key="11">
    <source>
        <dbReference type="Pfam" id="PF13954"/>
    </source>
</evidence>
<organism evidence="12 13">
    <name type="scientific">Cupriavidus pauculus</name>
    <dbReference type="NCBI Taxonomy" id="82633"/>
    <lineage>
        <taxon>Bacteria</taxon>
        <taxon>Pseudomonadati</taxon>
        <taxon>Pseudomonadota</taxon>
        <taxon>Betaproteobacteria</taxon>
        <taxon>Burkholderiales</taxon>
        <taxon>Burkholderiaceae</taxon>
        <taxon>Cupriavidus</taxon>
    </lineage>
</organism>
<dbReference type="EMBL" id="PJRP01000004">
    <property type="protein sequence ID" value="PLQ00499.1"/>
    <property type="molecule type" value="Genomic_DNA"/>
</dbReference>
<keyword evidence="6" id="KW-0732">Signal</keyword>
<dbReference type="PROSITE" id="PS01151">
    <property type="entry name" value="FIMBRIAL_USHER"/>
    <property type="match status" value="1"/>
</dbReference>
<reference evidence="12 13" key="1">
    <citation type="submission" date="2017-12" db="EMBL/GenBank/DDBJ databases">
        <title>Genome sequence of the active heterotrophic nitrifier-denitrifier, Cupriavidus pauculus UM1.</title>
        <authorList>
            <person name="Putonti C."/>
            <person name="Castignetti D."/>
        </authorList>
    </citation>
    <scope>NUCLEOTIDE SEQUENCE [LARGE SCALE GENOMIC DNA]</scope>
    <source>
        <strain evidence="12 13">UM1</strain>
    </source>
</reference>
<keyword evidence="9" id="KW-1029">Fimbrium biogenesis</keyword>
<dbReference type="Pfam" id="PF13953">
    <property type="entry name" value="PapC_C"/>
    <property type="match status" value="1"/>
</dbReference>
<dbReference type="PANTHER" id="PTHR30451">
    <property type="entry name" value="OUTER MEMBRANE USHER PROTEIN"/>
    <property type="match status" value="1"/>
</dbReference>
<dbReference type="InterPro" id="IPR018030">
    <property type="entry name" value="Fimbrial_membr_usher_CS"/>
</dbReference>
<dbReference type="Gene3D" id="2.60.40.3110">
    <property type="match status" value="1"/>
</dbReference>
<dbReference type="Gene3D" id="2.60.40.2070">
    <property type="match status" value="1"/>
</dbReference>
<dbReference type="Pfam" id="PF00577">
    <property type="entry name" value="Usher"/>
    <property type="match status" value="1"/>
</dbReference>
<evidence type="ECO:0000313" key="13">
    <source>
        <dbReference type="Proteomes" id="UP000234341"/>
    </source>
</evidence>
<dbReference type="AlphaFoldDB" id="A0A2N5CE63"/>
<sequence>MILGATSAFAATLPSDDNKSVIAEVQFNDGFMHKGLVGNLDISRFNKGNVTPPGQYRAELFVNEMWLGRTDVSMRQFGEDEVNVLPCMNRGLLERIGVDFTTLDVEALSALTSGDCLALQDLIPNATAQFDHGEQRLNITVPQAALLRNPRGYIDPRFWDDGVYAAKLQYNANVYHAESVGSRYSQSYVGVNGGMNIGPWRFNHMGSYSQAHGTGGRYQAMQTNLKRAITPLKSQLTLGDGFTDGQLFDAVGFRGVQLASDDRMYPESLRGFAPTVRGIASTTARVQIRQNGNIIYETTVQPGAFEINDLYATGYGGDLEVVVTEADGSVHASKVPYAAAVNALRPGRTRYSVTGGWYRSTETDGNPFLIQATVQHGFSNLFTGYAGATLAEDYTAGLVGVAMNTDLGALGADVTHARTQLAHQPGRSGQSYRISYTKLVAPTSTNLTLAAYRYSTQGYLGLADAMALRDLDARHVAHGMGGIQRGRVQITLNQALPRDWGRFFVAGSTQHYWNRNGRDTQFTLGYSNAYRRISYGVVASRELDVSRNRWVNRVMLTAGIPLGTRAHAPQSVTSIERISSGGTNLRESVSGTLGEDNRVSYALNAAHSTGEGHPTTTSVGASATYVSPFTTVNASVSKGTNYTQSSVGIAGGVVGYSGGIVLTPIMGETMTIVEAKDAGGAKVLTAAGLRLDPWGRAVAANMIPFARNQIEIDPKGLPLSVGMRSTTTLTSPTAGAVTVARFETEDLGAVVLIRAKLTDGKPLPFGATVLDAGGQRIGVVSQGSKILANLPNGAADLIVKWGDDTASMCALSLNLPAAAPLSDATGYQEANAVCARDS</sequence>
<keyword evidence="5 9" id="KW-0812">Transmembrane</keyword>
<dbReference type="PANTHER" id="PTHR30451:SF20">
    <property type="entry name" value="FIMBRIAE USHER"/>
    <property type="match status" value="1"/>
</dbReference>
<evidence type="ECO:0000256" key="9">
    <source>
        <dbReference type="RuleBase" id="RU003884"/>
    </source>
</evidence>
<keyword evidence="4" id="KW-1134">Transmembrane beta strand</keyword>
<dbReference type="GO" id="GO:0015473">
    <property type="term" value="F:fimbrial usher porin activity"/>
    <property type="evidence" value="ECO:0007669"/>
    <property type="project" value="InterPro"/>
</dbReference>
<evidence type="ECO:0000256" key="8">
    <source>
        <dbReference type="ARBA" id="ARBA00023237"/>
    </source>
</evidence>
<keyword evidence="8 9" id="KW-0998">Cell outer membrane</keyword>
<dbReference type="InterPro" id="IPR025949">
    <property type="entry name" value="PapC-like_C"/>
</dbReference>